<dbReference type="PIRSF" id="PIRSF000183">
    <property type="entry name" value="Alanine_dh"/>
    <property type="match status" value="1"/>
</dbReference>
<evidence type="ECO:0000259" key="11">
    <source>
        <dbReference type="SMART" id="SM01002"/>
    </source>
</evidence>
<comment type="pathway">
    <text evidence="1">Amino-acid degradation; L-alanine degradation via dehydrogenase pathway; NH(3) and pyruvate from L-alanine: step 1/1.</text>
</comment>
<proteinExistence type="inferred from homology"/>
<gene>
    <name evidence="13" type="ORF">AU255_17545</name>
</gene>
<dbReference type="EMBL" id="LPUF01000004">
    <property type="protein sequence ID" value="OQK15281.1"/>
    <property type="molecule type" value="Genomic_DNA"/>
</dbReference>
<dbReference type="CDD" id="cd05305">
    <property type="entry name" value="L-AlaDH"/>
    <property type="match status" value="1"/>
</dbReference>
<feature type="binding site" evidence="10">
    <location>
        <begin position="265"/>
        <end position="268"/>
    </location>
    <ligand>
        <name>NAD(+)</name>
        <dbReference type="ChEBI" id="CHEBI:57540"/>
    </ligand>
</feature>
<comment type="catalytic activity">
    <reaction evidence="5 7">
        <text>L-alanine + NAD(+) + H2O = pyruvate + NH4(+) + NADH + H(+)</text>
        <dbReference type="Rhea" id="RHEA:18405"/>
        <dbReference type="ChEBI" id="CHEBI:15361"/>
        <dbReference type="ChEBI" id="CHEBI:15377"/>
        <dbReference type="ChEBI" id="CHEBI:15378"/>
        <dbReference type="ChEBI" id="CHEBI:28938"/>
        <dbReference type="ChEBI" id="CHEBI:57540"/>
        <dbReference type="ChEBI" id="CHEBI:57945"/>
        <dbReference type="ChEBI" id="CHEBI:57972"/>
        <dbReference type="EC" id="1.4.1.1"/>
    </reaction>
</comment>
<dbReference type="STRING" id="1420851.AU255_17545"/>
<evidence type="ECO:0000256" key="9">
    <source>
        <dbReference type="PIRSR" id="PIRSR000183-2"/>
    </source>
</evidence>
<dbReference type="NCBIfam" id="TIGR00518">
    <property type="entry name" value="alaDH"/>
    <property type="match status" value="1"/>
</dbReference>
<dbReference type="PANTHER" id="PTHR42795">
    <property type="entry name" value="ALANINE DEHYDROGENASE"/>
    <property type="match status" value="1"/>
</dbReference>
<feature type="domain" description="Alanine dehydrogenase/pyridine nucleotide transhydrogenase N-terminal" evidence="12">
    <location>
        <begin position="4"/>
        <end position="135"/>
    </location>
</feature>
<dbReference type="InterPro" id="IPR008141">
    <property type="entry name" value="Ala_DH"/>
</dbReference>
<dbReference type="InterPro" id="IPR007886">
    <property type="entry name" value="AlaDH/PNT_N"/>
</dbReference>
<keyword evidence="4 7" id="KW-0520">NAD</keyword>
<keyword evidence="14" id="KW-1185">Reference proteome</keyword>
<dbReference type="InterPro" id="IPR007698">
    <property type="entry name" value="AlaDH/PNT_NAD(H)-bd"/>
</dbReference>
<dbReference type="GO" id="GO:0005886">
    <property type="term" value="C:plasma membrane"/>
    <property type="evidence" value="ECO:0007669"/>
    <property type="project" value="TreeGrafter"/>
</dbReference>
<accession>A0A1V8M144</accession>
<evidence type="ECO:0000256" key="3">
    <source>
        <dbReference type="ARBA" id="ARBA00023002"/>
    </source>
</evidence>
<evidence type="ECO:0000313" key="13">
    <source>
        <dbReference type="EMBL" id="OQK15281.1"/>
    </source>
</evidence>
<feature type="binding site" evidence="10">
    <location>
        <begin position="237"/>
        <end position="238"/>
    </location>
    <ligand>
        <name>NAD(+)</name>
        <dbReference type="ChEBI" id="CHEBI:57540"/>
    </ligand>
</feature>
<feature type="binding site" evidence="10">
    <location>
        <position position="218"/>
    </location>
    <ligand>
        <name>NAD(+)</name>
        <dbReference type="ChEBI" id="CHEBI:57540"/>
    </ligand>
</feature>
<organism evidence="13 14">
    <name type="scientific">Methyloprofundus sedimenti</name>
    <dbReference type="NCBI Taxonomy" id="1420851"/>
    <lineage>
        <taxon>Bacteria</taxon>
        <taxon>Pseudomonadati</taxon>
        <taxon>Pseudomonadota</taxon>
        <taxon>Gammaproteobacteria</taxon>
        <taxon>Methylococcales</taxon>
        <taxon>Methylococcaceae</taxon>
        <taxon>Methyloprofundus</taxon>
    </lineage>
</organism>
<dbReference type="OrthoDB" id="9804592at2"/>
<dbReference type="RefSeq" id="WP_080524233.1">
    <property type="nucleotide sequence ID" value="NZ_LPUF01000004.1"/>
</dbReference>
<reference evidence="13 14" key="1">
    <citation type="submission" date="2015-12" db="EMBL/GenBank/DDBJ databases">
        <authorList>
            <person name="Shamseldin A."/>
            <person name="Moawad H."/>
            <person name="Abd El-Rahim W.M."/>
            <person name="Sadowsky M.J."/>
        </authorList>
    </citation>
    <scope>NUCLEOTIDE SEQUENCE [LARGE SCALE GENOMIC DNA]</scope>
    <source>
        <strain evidence="13 14">WF1</strain>
    </source>
</reference>
<dbReference type="GO" id="GO:0000166">
    <property type="term" value="F:nucleotide binding"/>
    <property type="evidence" value="ECO:0007669"/>
    <property type="project" value="UniProtKB-KW"/>
</dbReference>
<dbReference type="Gene3D" id="3.40.50.720">
    <property type="entry name" value="NAD(P)-binding Rossmann-like Domain"/>
    <property type="match status" value="2"/>
</dbReference>
<keyword evidence="10" id="KW-0547">Nucleotide-binding</keyword>
<comment type="similarity">
    <text evidence="2 7">Belongs to the AlaDH/PNT family.</text>
</comment>
<feature type="binding site" evidence="10">
    <location>
        <position position="132"/>
    </location>
    <ligand>
        <name>NAD(+)</name>
        <dbReference type="ChEBI" id="CHEBI:57540"/>
    </ligand>
</feature>
<comment type="function">
    <text evidence="6">May play a role in cell wall synthesis as L-alanine is an important constituent of the peptidoglycan layer.</text>
</comment>
<dbReference type="InterPro" id="IPR036291">
    <property type="entry name" value="NAD(P)-bd_dom_sf"/>
</dbReference>
<evidence type="ECO:0000256" key="10">
    <source>
        <dbReference type="PIRSR" id="PIRSR000183-3"/>
    </source>
</evidence>
<evidence type="ECO:0000256" key="6">
    <source>
        <dbReference type="ARBA" id="ARBA00056662"/>
    </source>
</evidence>
<dbReference type="Pfam" id="PF01262">
    <property type="entry name" value="AlaDh_PNT_C"/>
    <property type="match status" value="1"/>
</dbReference>
<protein>
    <recommendedName>
        <fullName evidence="7">Alanine dehydrogenase</fullName>
        <ecNumber evidence="7">1.4.1.1</ecNumber>
    </recommendedName>
</protein>
<dbReference type="FunFam" id="3.40.50.720:FF:000433">
    <property type="entry name" value="Alanine dehydrogenase 1"/>
    <property type="match status" value="1"/>
</dbReference>
<evidence type="ECO:0000256" key="5">
    <source>
        <dbReference type="ARBA" id="ARBA00049277"/>
    </source>
</evidence>
<dbReference type="GO" id="GO:0000286">
    <property type="term" value="F:alanine dehydrogenase activity"/>
    <property type="evidence" value="ECO:0007669"/>
    <property type="project" value="UniProtKB-UniRule"/>
</dbReference>
<keyword evidence="3 7" id="KW-0560">Oxidoreductase</keyword>
<dbReference type="AlphaFoldDB" id="A0A1V8M144"/>
<evidence type="ECO:0000256" key="7">
    <source>
        <dbReference type="PIRNR" id="PIRNR000183"/>
    </source>
</evidence>
<dbReference type="Pfam" id="PF05222">
    <property type="entry name" value="AlaDh_PNT_N"/>
    <property type="match status" value="1"/>
</dbReference>
<comment type="caution">
    <text evidence="13">The sequence shown here is derived from an EMBL/GenBank/DDBJ whole genome shotgun (WGS) entry which is preliminary data.</text>
</comment>
<feature type="binding site" evidence="10">
    <location>
        <position position="277"/>
    </location>
    <ligand>
        <name>NAD(+)</name>
        <dbReference type="ChEBI" id="CHEBI:57540"/>
    </ligand>
</feature>
<feature type="active site" description="Proton donor/acceptor" evidence="8">
    <location>
        <position position="93"/>
    </location>
</feature>
<feature type="domain" description="Alanine dehydrogenase/pyridine nucleotide transhydrogenase NAD(H)-binding" evidence="11">
    <location>
        <begin position="147"/>
        <end position="295"/>
    </location>
</feature>
<feature type="active site" description="Proton donor/acceptor" evidence="8">
    <location>
        <position position="268"/>
    </location>
</feature>
<sequence length="370" mass="39701">MIIGVPKEIKIQEYRVAIIPSGVAELVRAGHKVLIERGAGVGSAYTDQEYEQNGAKIVSTKEAWATQLVVKVKEPLSSEYHYLQGQILFTFLHLAGVEKELTRRLLTSGTTAIAYETLEDEQGRLPLLAPMSAIAGNMAALVGAYYLAKYNNGNGVQLGKVLGTRHGKALVIGDGVVGSHAAHTLNGMGANVFQSGLSELKSGMQLSGELEGVEYFFSTAKAIAKNCIDADLVIGAVLNKGAKAPYIVTEEMVKSMRKGTVIVDVSIDQGGCIETSRATTHDSPVYLKHGVTHYCVTNMPGAYPRTSTMALCAETLMYIHLLADKGVSGICAQANVSKAINIYKSRIVNQQIATSLNMLETYISLNELCE</sequence>
<evidence type="ECO:0000313" key="14">
    <source>
        <dbReference type="Proteomes" id="UP000191980"/>
    </source>
</evidence>
<feature type="binding site" evidence="9">
    <location>
        <position position="73"/>
    </location>
    <ligand>
        <name>substrate</name>
    </ligand>
</feature>
<dbReference type="EC" id="1.4.1.1" evidence="7"/>
<dbReference type="SMART" id="SM01002">
    <property type="entry name" value="AlaDh_PNT_C"/>
    <property type="match status" value="1"/>
</dbReference>
<dbReference type="PANTHER" id="PTHR42795:SF1">
    <property type="entry name" value="ALANINE DEHYDROGENASE"/>
    <property type="match status" value="1"/>
</dbReference>
<feature type="binding site" evidence="10">
    <location>
        <begin position="296"/>
        <end position="299"/>
    </location>
    <ligand>
        <name>NAD(+)</name>
        <dbReference type="ChEBI" id="CHEBI:57540"/>
    </ligand>
</feature>
<evidence type="ECO:0000259" key="12">
    <source>
        <dbReference type="SMART" id="SM01003"/>
    </source>
</evidence>
<feature type="binding site" evidence="9">
    <location>
        <position position="15"/>
    </location>
    <ligand>
        <name>substrate</name>
    </ligand>
</feature>
<dbReference type="SMART" id="SM01003">
    <property type="entry name" value="AlaDh_PNT_N"/>
    <property type="match status" value="1"/>
</dbReference>
<dbReference type="GO" id="GO:0042853">
    <property type="term" value="P:L-alanine catabolic process"/>
    <property type="evidence" value="ECO:0007669"/>
    <property type="project" value="InterPro"/>
</dbReference>
<evidence type="ECO:0000256" key="1">
    <source>
        <dbReference type="ARBA" id="ARBA00005206"/>
    </source>
</evidence>
<dbReference type="SUPFAM" id="SSF52283">
    <property type="entry name" value="Formate/glycerate dehydrogenase catalytic domain-like"/>
    <property type="match status" value="1"/>
</dbReference>
<name>A0A1V8M144_9GAMM</name>
<dbReference type="SUPFAM" id="SSF51735">
    <property type="entry name" value="NAD(P)-binding Rossmann-fold domains"/>
    <property type="match status" value="1"/>
</dbReference>
<dbReference type="Proteomes" id="UP000191980">
    <property type="component" value="Unassembled WGS sequence"/>
</dbReference>
<evidence type="ECO:0000256" key="4">
    <source>
        <dbReference type="ARBA" id="ARBA00023027"/>
    </source>
</evidence>
<evidence type="ECO:0000256" key="2">
    <source>
        <dbReference type="ARBA" id="ARBA00005689"/>
    </source>
</evidence>
<evidence type="ECO:0000256" key="8">
    <source>
        <dbReference type="PIRSR" id="PIRSR000183-1"/>
    </source>
</evidence>